<keyword evidence="2" id="KW-0677">Repeat</keyword>
<protein>
    <submittedName>
        <fullName evidence="6">Sugar ABC transporter ATP-binding protein</fullName>
    </submittedName>
</protein>
<dbReference type="InterPro" id="IPR050107">
    <property type="entry name" value="ABC_carbohydrate_import_ATPase"/>
</dbReference>
<dbReference type="PROSITE" id="PS50893">
    <property type="entry name" value="ABC_TRANSPORTER_2"/>
    <property type="match status" value="2"/>
</dbReference>
<accession>A0ABS8DTX7</accession>
<dbReference type="CDD" id="cd03215">
    <property type="entry name" value="ABC_Carb_Monos_II"/>
    <property type="match status" value="1"/>
</dbReference>
<evidence type="ECO:0000259" key="5">
    <source>
        <dbReference type="PROSITE" id="PS50893"/>
    </source>
</evidence>
<dbReference type="InterPro" id="IPR003593">
    <property type="entry name" value="AAA+_ATPase"/>
</dbReference>
<dbReference type="SMART" id="SM00382">
    <property type="entry name" value="AAA"/>
    <property type="match status" value="2"/>
</dbReference>
<feature type="domain" description="ABC transporter" evidence="5">
    <location>
        <begin position="6"/>
        <end position="241"/>
    </location>
</feature>
<dbReference type="GO" id="GO:0005524">
    <property type="term" value="F:ATP binding"/>
    <property type="evidence" value="ECO:0007669"/>
    <property type="project" value="UniProtKB-KW"/>
</dbReference>
<dbReference type="SUPFAM" id="SSF52540">
    <property type="entry name" value="P-loop containing nucleoside triphosphate hydrolases"/>
    <property type="match status" value="2"/>
</dbReference>
<evidence type="ECO:0000256" key="1">
    <source>
        <dbReference type="ARBA" id="ARBA00022448"/>
    </source>
</evidence>
<dbReference type="Gene3D" id="3.40.50.300">
    <property type="entry name" value="P-loop containing nucleotide triphosphate hydrolases"/>
    <property type="match status" value="2"/>
</dbReference>
<keyword evidence="3" id="KW-0547">Nucleotide-binding</keyword>
<reference evidence="6 7" key="1">
    <citation type="journal article" date="2021" name="Sci. Rep.">
        <title>Genome analysis of a halophilic bacterium Halomonas malpeensis YU-PRIM-29(T) reveals its exopolysaccharide and pigment producing capabilities.</title>
        <authorList>
            <person name="Athmika"/>
            <person name="Ghate S.D."/>
            <person name="Arun A.B."/>
            <person name="Rao S.S."/>
            <person name="Kumar S.T.A."/>
            <person name="Kandiyil M.K."/>
            <person name="Saptami K."/>
            <person name="Rekha P.D."/>
        </authorList>
    </citation>
    <scope>NUCLEOTIDE SEQUENCE [LARGE SCALE GENOMIC DNA]</scope>
    <source>
        <strain evidence="7">prim 29</strain>
    </source>
</reference>
<sequence length="515" mass="56287">MAEPLLRLEGIGKSFGPVTVLEGITLDIAQGEVLGVLGENGAGKSTLLKIISGIYTPSTGRILIDGQPFAALDPIGARRLGIAMIPQEFNLVASLKVYENVFLGQELRRGGFLDHARMREQTRKLLDSLEVHLDPNQTIERLSVAQKQMVEVARVLVNDARIVILDEPTTVLTSHETAVLFRVVKALVARGVTVLFISHKLKEVRELCDRLLILRDGQLVEHCAVAGMNEEAMARKMVGRELSRIFPDKPEAPVTRGTPALEVRGLCLTNVLHDIDFAVHRGEVLGLAGLVGAGRTEIAETLMGLRRRSAGEILVDGEPVAFTSPRQAHARGLAYLSEDRQGKGLQLSFNVMQNVTDLSLARYVRGLIRHGQERRRAEEYQARLSIKAAHLTAPVGLLSGGNQQKVYFAKLLDIEPEILLLDEPTRGIDISAKQQIYRLIRELTAQGKAVVVISSELEEIIGLADRTLVIRQGRVAATLEGDDINEECIMLYAAGAWEAGTEPATAHEPSQGARP</sequence>
<organism evidence="6 7">
    <name type="scientific">Vreelandella malpeensis</name>
    <dbReference type="NCBI Taxonomy" id="1172368"/>
    <lineage>
        <taxon>Bacteria</taxon>
        <taxon>Pseudomonadati</taxon>
        <taxon>Pseudomonadota</taxon>
        <taxon>Gammaproteobacteria</taxon>
        <taxon>Oceanospirillales</taxon>
        <taxon>Halomonadaceae</taxon>
        <taxon>Vreelandella</taxon>
    </lineage>
</organism>
<name>A0ABS8DTX7_9GAMM</name>
<dbReference type="Proteomes" id="UP001319882">
    <property type="component" value="Unassembled WGS sequence"/>
</dbReference>
<dbReference type="CDD" id="cd03216">
    <property type="entry name" value="ABC_Carb_Monos_I"/>
    <property type="match status" value="1"/>
</dbReference>
<evidence type="ECO:0000313" key="7">
    <source>
        <dbReference type="Proteomes" id="UP001319882"/>
    </source>
</evidence>
<keyword evidence="1" id="KW-0813">Transport</keyword>
<comment type="caution">
    <text evidence="6">The sequence shown here is derived from an EMBL/GenBank/DDBJ whole genome shotgun (WGS) entry which is preliminary data.</text>
</comment>
<dbReference type="PANTHER" id="PTHR43790:SF9">
    <property type="entry name" value="GALACTOFURANOSE TRANSPORTER ATP-BINDING PROTEIN YTFR"/>
    <property type="match status" value="1"/>
</dbReference>
<evidence type="ECO:0000313" key="6">
    <source>
        <dbReference type="EMBL" id="MCB8889340.1"/>
    </source>
</evidence>
<dbReference type="RefSeq" id="WP_227390001.1">
    <property type="nucleotide sequence ID" value="NZ_JBHSCJ010000004.1"/>
</dbReference>
<evidence type="ECO:0000256" key="4">
    <source>
        <dbReference type="ARBA" id="ARBA00022840"/>
    </source>
</evidence>
<dbReference type="InterPro" id="IPR003439">
    <property type="entry name" value="ABC_transporter-like_ATP-bd"/>
</dbReference>
<dbReference type="EMBL" id="WHVL01000003">
    <property type="protein sequence ID" value="MCB8889340.1"/>
    <property type="molecule type" value="Genomic_DNA"/>
</dbReference>
<evidence type="ECO:0000256" key="3">
    <source>
        <dbReference type="ARBA" id="ARBA00022741"/>
    </source>
</evidence>
<dbReference type="InterPro" id="IPR027417">
    <property type="entry name" value="P-loop_NTPase"/>
</dbReference>
<dbReference type="Pfam" id="PF00005">
    <property type="entry name" value="ABC_tran"/>
    <property type="match status" value="2"/>
</dbReference>
<gene>
    <name evidence="6" type="ORF">GEV37_09475</name>
</gene>
<keyword evidence="4 6" id="KW-0067">ATP-binding</keyword>
<evidence type="ECO:0000256" key="2">
    <source>
        <dbReference type="ARBA" id="ARBA00022737"/>
    </source>
</evidence>
<feature type="domain" description="ABC transporter" evidence="5">
    <location>
        <begin position="255"/>
        <end position="497"/>
    </location>
</feature>
<keyword evidence="7" id="KW-1185">Reference proteome</keyword>
<proteinExistence type="predicted"/>
<dbReference type="PANTHER" id="PTHR43790">
    <property type="entry name" value="CARBOHYDRATE TRANSPORT ATP-BINDING PROTEIN MG119-RELATED"/>
    <property type="match status" value="1"/>
</dbReference>